<feature type="compositionally biased region" description="Low complexity" evidence="1">
    <location>
        <begin position="169"/>
        <end position="187"/>
    </location>
</feature>
<reference evidence="2 3" key="1">
    <citation type="submission" date="2018-08" db="EMBL/GenBank/DDBJ databases">
        <title>Paraburkholderia sp. DHOM06 isolated from forest soil.</title>
        <authorList>
            <person name="Gao Z.-H."/>
            <person name="Qiu L.-H."/>
        </authorList>
    </citation>
    <scope>NUCLEOTIDE SEQUENCE [LARGE SCALE GENOMIC DNA]</scope>
    <source>
        <strain evidence="2 3">DHOM06</strain>
    </source>
</reference>
<evidence type="ECO:0000313" key="3">
    <source>
        <dbReference type="Proteomes" id="UP000256838"/>
    </source>
</evidence>
<keyword evidence="3" id="KW-1185">Reference proteome</keyword>
<dbReference type="OrthoDB" id="9128315at2"/>
<organism evidence="2 3">
    <name type="scientific">Trinickia dinghuensis</name>
    <dbReference type="NCBI Taxonomy" id="2291023"/>
    <lineage>
        <taxon>Bacteria</taxon>
        <taxon>Pseudomonadati</taxon>
        <taxon>Pseudomonadota</taxon>
        <taxon>Betaproteobacteria</taxon>
        <taxon>Burkholderiales</taxon>
        <taxon>Burkholderiaceae</taxon>
        <taxon>Trinickia</taxon>
    </lineage>
</organism>
<dbReference type="Proteomes" id="UP000256838">
    <property type="component" value="Unassembled WGS sequence"/>
</dbReference>
<sequence>MASIKIDLGFGEQAVLSERSASAIPTATQQRDAEAFLRRWPRTRSIDRERGYLQQLGLHTGYNPPGVNPSDTSALLRSAVKSGKVMVMLERATAGFGGGGGTPQSAARSGAIESSRQSFAEMAGGGSGAAAMLNDAASAPKSYSWLQRYDDVSADDLINYIQSVVGSPQSEAAAPDADPSSSPLGDAQAFEYGDGSPLEKVQDVAARGVSEEDEAECHATYELDMEQCDFAKAMYGGDLRTYSLCTSRAFENYQACRGY</sequence>
<evidence type="ECO:0000256" key="1">
    <source>
        <dbReference type="SAM" id="MobiDB-lite"/>
    </source>
</evidence>
<comment type="caution">
    <text evidence="2">The sequence shown here is derived from an EMBL/GenBank/DDBJ whole genome shotgun (WGS) entry which is preliminary data.</text>
</comment>
<dbReference type="AlphaFoldDB" id="A0A3D8JRK4"/>
<proteinExistence type="predicted"/>
<feature type="region of interest" description="Disordered" evidence="1">
    <location>
        <begin position="169"/>
        <end position="194"/>
    </location>
</feature>
<dbReference type="EMBL" id="QRGA01000021">
    <property type="protein sequence ID" value="RDU95174.1"/>
    <property type="molecule type" value="Genomic_DNA"/>
</dbReference>
<gene>
    <name evidence="2" type="ORF">DWV00_29700</name>
</gene>
<evidence type="ECO:0000313" key="2">
    <source>
        <dbReference type="EMBL" id="RDU95174.1"/>
    </source>
</evidence>
<protein>
    <submittedName>
        <fullName evidence="2">Uncharacterized protein</fullName>
    </submittedName>
</protein>
<name>A0A3D8JRK4_9BURK</name>
<accession>A0A3D8JRK4</accession>